<organism evidence="2 3">
    <name type="scientific">Clostridium botulinum B2 450</name>
    <dbReference type="NCBI Taxonomy" id="1379739"/>
    <lineage>
        <taxon>Bacteria</taxon>
        <taxon>Bacillati</taxon>
        <taxon>Bacillota</taxon>
        <taxon>Clostridia</taxon>
        <taxon>Eubacteriales</taxon>
        <taxon>Clostridiaceae</taxon>
        <taxon>Clostridium</taxon>
    </lineage>
</organism>
<sequence>MNILNFITSIAPYGELENTPKTPLIDGNNLPGMKSAQEFFNKTDYIGENLKILVDNISTFNDYFWHPSHLLKPMWQKLDQNSMNIFLFIALVGFLSYSMGYKKGSKITIGSMAGYFMIKCLSKVI</sequence>
<accession>A0A0D1AFT1</accession>
<dbReference type="AlphaFoldDB" id="A0A0D1AFT1"/>
<dbReference type="Proteomes" id="UP000032250">
    <property type="component" value="Unassembled WGS sequence"/>
</dbReference>
<dbReference type="EMBL" id="JXSU01000008">
    <property type="protein sequence ID" value="KIS21999.1"/>
    <property type="molecule type" value="Genomic_DNA"/>
</dbReference>
<keyword evidence="1" id="KW-0812">Transmembrane</keyword>
<dbReference type="HOGENOM" id="CLU_1988734_0_0_9"/>
<comment type="caution">
    <text evidence="2">The sequence shown here is derived from an EMBL/GenBank/DDBJ whole genome shotgun (WGS) entry which is preliminary data.</text>
</comment>
<evidence type="ECO:0000313" key="3">
    <source>
        <dbReference type="Proteomes" id="UP000032250"/>
    </source>
</evidence>
<dbReference type="PATRIC" id="fig|1379739.3.peg.3596"/>
<keyword evidence="1" id="KW-0472">Membrane</keyword>
<reference evidence="2 3" key="1">
    <citation type="submission" date="2014-06" db="EMBL/GenBank/DDBJ databases">
        <title>Genome characterization of distinct group I Clostridium botulinum lineages.</title>
        <authorList>
            <person name="Giordani F."/>
            <person name="Anselmo A."/>
            <person name="Fillo S."/>
            <person name="Palozzi A.M."/>
            <person name="Fortunato A."/>
            <person name="Gentile B."/>
            <person name="Ciammaruconi A."/>
            <person name="Anniballi F."/>
            <person name="De Medici D."/>
            <person name="Lista F."/>
        </authorList>
    </citation>
    <scope>NUCLEOTIDE SEQUENCE [LARGE SCALE GENOMIC DNA]</scope>
    <source>
        <strain evidence="2 3">B2 450</strain>
    </source>
</reference>
<dbReference type="OrthoDB" id="2375617at2"/>
<proteinExistence type="predicted"/>
<evidence type="ECO:0000256" key="1">
    <source>
        <dbReference type="SAM" id="Phobius"/>
    </source>
</evidence>
<name>A0A0D1AFT1_CLOBO</name>
<feature type="transmembrane region" description="Helical" evidence="1">
    <location>
        <begin position="83"/>
        <end position="101"/>
    </location>
</feature>
<dbReference type="RefSeq" id="WP_043032474.1">
    <property type="nucleotide sequence ID" value="NZ_JXSU01000008.1"/>
</dbReference>
<evidence type="ECO:0000313" key="2">
    <source>
        <dbReference type="EMBL" id="KIS21999.1"/>
    </source>
</evidence>
<gene>
    <name evidence="2" type="ORF">N495_16020</name>
</gene>
<keyword evidence="1" id="KW-1133">Transmembrane helix</keyword>
<protein>
    <submittedName>
        <fullName evidence="2">Uncharacterized protein</fullName>
    </submittedName>
</protein>